<feature type="region of interest" description="Disordered" evidence="1">
    <location>
        <begin position="1"/>
        <end position="52"/>
    </location>
</feature>
<dbReference type="EMBL" id="HBUF01554589">
    <property type="protein sequence ID" value="CAG6760007.1"/>
    <property type="molecule type" value="Transcribed_RNA"/>
</dbReference>
<reference evidence="2" key="1">
    <citation type="submission" date="2021-05" db="EMBL/GenBank/DDBJ databases">
        <authorList>
            <person name="Alioto T."/>
            <person name="Alioto T."/>
            <person name="Gomez Garrido J."/>
        </authorList>
    </citation>
    <scope>NUCLEOTIDE SEQUENCE</scope>
</reference>
<sequence>MLGKPPLHPNPHITPQQETRSSADKRTFFLPPDAMHTRSDIDSTAPNAQQDPHEPWSLISLIVGQFGHWVLASNSAGTVTLSSSATSSNVSSWYSGLLASG</sequence>
<accession>A0A8D9A6V2</accession>
<organism evidence="2">
    <name type="scientific">Cacopsylla melanoneura</name>
    <dbReference type="NCBI Taxonomy" id="428564"/>
    <lineage>
        <taxon>Eukaryota</taxon>
        <taxon>Metazoa</taxon>
        <taxon>Ecdysozoa</taxon>
        <taxon>Arthropoda</taxon>
        <taxon>Hexapoda</taxon>
        <taxon>Insecta</taxon>
        <taxon>Pterygota</taxon>
        <taxon>Neoptera</taxon>
        <taxon>Paraneoptera</taxon>
        <taxon>Hemiptera</taxon>
        <taxon>Sternorrhyncha</taxon>
        <taxon>Psylloidea</taxon>
        <taxon>Psyllidae</taxon>
        <taxon>Psyllinae</taxon>
        <taxon>Cacopsylla</taxon>
    </lineage>
</organism>
<dbReference type="AlphaFoldDB" id="A0A8D9A6V2"/>
<evidence type="ECO:0000256" key="1">
    <source>
        <dbReference type="SAM" id="MobiDB-lite"/>
    </source>
</evidence>
<evidence type="ECO:0000313" key="2">
    <source>
        <dbReference type="EMBL" id="CAG6760007.1"/>
    </source>
</evidence>
<name>A0A8D9A6V2_9HEMI</name>
<proteinExistence type="predicted"/>
<protein>
    <submittedName>
        <fullName evidence="2">Uncharacterized protein</fullName>
    </submittedName>
</protein>